<evidence type="ECO:0000256" key="1">
    <source>
        <dbReference type="ARBA" id="ARBA00006295"/>
    </source>
</evidence>
<name>A0A1J1E4Q0_9FLAO</name>
<dbReference type="Pfam" id="PF02195">
    <property type="entry name" value="ParB_N"/>
    <property type="match status" value="1"/>
</dbReference>
<protein>
    <submittedName>
        <fullName evidence="5">Chromosome partitioning protein ParB</fullName>
    </submittedName>
</protein>
<dbReference type="Gene3D" id="3.90.1530.30">
    <property type="match status" value="1"/>
</dbReference>
<dbReference type="RefSeq" id="WP_231952067.1">
    <property type="nucleotide sequence ID" value="NZ_AP014564.1"/>
</dbReference>
<evidence type="ECO:0000313" key="5">
    <source>
        <dbReference type="EMBL" id="BAV94294.1"/>
    </source>
</evidence>
<dbReference type="Gene3D" id="1.10.10.2830">
    <property type="match status" value="1"/>
</dbReference>
<dbReference type="KEGG" id="ise:JBKA6_0281"/>
<evidence type="ECO:0000256" key="3">
    <source>
        <dbReference type="ARBA" id="ARBA00023125"/>
    </source>
</evidence>
<dbReference type="Pfam" id="PF17762">
    <property type="entry name" value="HTH_ParB"/>
    <property type="match status" value="1"/>
</dbReference>
<dbReference type="Pfam" id="PF23552">
    <property type="entry name" value="ParB_C"/>
    <property type="match status" value="1"/>
</dbReference>
<dbReference type="CDD" id="cd16393">
    <property type="entry name" value="SPO0J_N"/>
    <property type="match status" value="1"/>
</dbReference>
<evidence type="ECO:0000313" key="6">
    <source>
        <dbReference type="Proteomes" id="UP000243197"/>
    </source>
</evidence>
<reference evidence="5 6" key="1">
    <citation type="submission" date="2014-03" db="EMBL/GenBank/DDBJ databases">
        <title>complete genome sequence of Flavobacteriaceae bacterium JBKA-6.</title>
        <authorList>
            <person name="Takano T."/>
            <person name="Nakamura Y."/>
            <person name="Takuma S."/>
            <person name="Yasuike M."/>
            <person name="Matsuyama T."/>
            <person name="Sakai T."/>
            <person name="Fujiwara A."/>
            <person name="Kimoto K."/>
            <person name="Fukuda Y."/>
            <person name="Kondo H."/>
            <person name="Hirono I."/>
            <person name="Nakayasu C."/>
        </authorList>
    </citation>
    <scope>NUCLEOTIDE SEQUENCE [LARGE SCALE GENOMIC DNA]</scope>
    <source>
        <strain evidence="5 6">JBKA-6</strain>
    </source>
</reference>
<dbReference type="PANTHER" id="PTHR33375">
    <property type="entry name" value="CHROMOSOME-PARTITIONING PROTEIN PARB-RELATED"/>
    <property type="match status" value="1"/>
</dbReference>
<dbReference type="PANTHER" id="PTHR33375:SF1">
    <property type="entry name" value="CHROMOSOME-PARTITIONING PROTEIN PARB-RELATED"/>
    <property type="match status" value="1"/>
</dbReference>
<dbReference type="GO" id="GO:0003677">
    <property type="term" value="F:DNA binding"/>
    <property type="evidence" value="ECO:0007669"/>
    <property type="project" value="UniProtKB-KW"/>
</dbReference>
<dbReference type="InterPro" id="IPR003115">
    <property type="entry name" value="ParB_N"/>
</dbReference>
<dbReference type="Proteomes" id="UP000243197">
    <property type="component" value="Chromosome"/>
</dbReference>
<dbReference type="SMART" id="SM00470">
    <property type="entry name" value="ParB"/>
    <property type="match status" value="1"/>
</dbReference>
<feature type="domain" description="ParB-like N-terminal" evidence="4">
    <location>
        <begin position="32"/>
        <end position="122"/>
    </location>
</feature>
<dbReference type="GO" id="GO:0007059">
    <property type="term" value="P:chromosome segregation"/>
    <property type="evidence" value="ECO:0007669"/>
    <property type="project" value="UniProtKB-KW"/>
</dbReference>
<evidence type="ECO:0000256" key="2">
    <source>
        <dbReference type="ARBA" id="ARBA00022829"/>
    </source>
</evidence>
<keyword evidence="3" id="KW-0238">DNA-binding</keyword>
<dbReference type="InterPro" id="IPR050336">
    <property type="entry name" value="Chromosome_partition/occlusion"/>
</dbReference>
<dbReference type="FunFam" id="3.90.1530.30:FF:000001">
    <property type="entry name" value="Chromosome partitioning protein ParB"/>
    <property type="match status" value="1"/>
</dbReference>
<dbReference type="GO" id="GO:0005694">
    <property type="term" value="C:chromosome"/>
    <property type="evidence" value="ECO:0007669"/>
    <property type="project" value="TreeGrafter"/>
</dbReference>
<gene>
    <name evidence="5" type="ORF">JBKA6_0281</name>
</gene>
<evidence type="ECO:0000259" key="4">
    <source>
        <dbReference type="SMART" id="SM00470"/>
    </source>
</evidence>
<comment type="similarity">
    <text evidence="1">Belongs to the ParB family.</text>
</comment>
<dbReference type="SUPFAM" id="SSF109709">
    <property type="entry name" value="KorB DNA-binding domain-like"/>
    <property type="match status" value="1"/>
</dbReference>
<dbReference type="InterPro" id="IPR004437">
    <property type="entry name" value="ParB/RepB/Spo0J"/>
</dbReference>
<keyword evidence="2" id="KW-0159">Chromosome partition</keyword>
<dbReference type="InterPro" id="IPR041468">
    <property type="entry name" value="HTH_ParB/Spo0J"/>
</dbReference>
<dbReference type="InterPro" id="IPR036086">
    <property type="entry name" value="ParB/Sulfiredoxin_sf"/>
</dbReference>
<keyword evidence="6" id="KW-1185">Reference proteome</keyword>
<dbReference type="AlphaFoldDB" id="A0A1J1E4Q0"/>
<accession>A0A1J1E4Q0</accession>
<dbReference type="FunFam" id="1.10.10.2830:FF:000001">
    <property type="entry name" value="Chromosome partitioning protein ParB"/>
    <property type="match status" value="1"/>
</dbReference>
<dbReference type="SUPFAM" id="SSF110849">
    <property type="entry name" value="ParB/Sulfiredoxin"/>
    <property type="match status" value="1"/>
</dbReference>
<proteinExistence type="inferred from homology"/>
<dbReference type="NCBIfam" id="TIGR00180">
    <property type="entry name" value="parB_part"/>
    <property type="match status" value="1"/>
</dbReference>
<dbReference type="InterPro" id="IPR057240">
    <property type="entry name" value="ParB_dimer_C"/>
</dbReference>
<organism evidence="5 6">
    <name type="scientific">Ichthyobacterium seriolicida</name>
    <dbReference type="NCBI Taxonomy" id="242600"/>
    <lineage>
        <taxon>Bacteria</taxon>
        <taxon>Pseudomonadati</taxon>
        <taxon>Bacteroidota</taxon>
        <taxon>Flavobacteriia</taxon>
        <taxon>Flavobacteriales</taxon>
        <taxon>Ichthyobacteriaceae</taxon>
        <taxon>Ichthyobacterium</taxon>
    </lineage>
</organism>
<dbReference type="EMBL" id="AP014564">
    <property type="protein sequence ID" value="BAV94294.1"/>
    <property type="molecule type" value="Genomic_DNA"/>
</dbReference>
<sequence>MAKKVLGKGLSALLGQPSLGDKEIKEVVNTIIEIDIDKISPNPFQPRTNFNSEHIKELSESIEQLGVVQPITVTILENGKFQLLAGERRLRASKLAGIKTIPAYIRVSDDQEMLEIALVENIHRQDLDAIEIALSYRRLIDECNLTQEEMSQRVSKDRSTITNYLRLLKLDPIIQSGIRDKIISMAHGRALINIEDHNIQMDLYKEIVAKNLSVRKTEELVRNYHHKKVAPTIIPLSEKYKADEKKLSSLLESNVELKVNKAGKGKIIIHFNNDIDLNRIKGILNN</sequence>